<evidence type="ECO:0000313" key="2">
    <source>
        <dbReference type="Proteomes" id="UP000054270"/>
    </source>
</evidence>
<evidence type="ECO:0000313" key="1">
    <source>
        <dbReference type="EMBL" id="KJA26559.1"/>
    </source>
</evidence>
<organism evidence="1 2">
    <name type="scientific">Hypholoma sublateritium (strain FD-334 SS-4)</name>
    <dbReference type="NCBI Taxonomy" id="945553"/>
    <lineage>
        <taxon>Eukaryota</taxon>
        <taxon>Fungi</taxon>
        <taxon>Dikarya</taxon>
        <taxon>Basidiomycota</taxon>
        <taxon>Agaricomycotina</taxon>
        <taxon>Agaricomycetes</taxon>
        <taxon>Agaricomycetidae</taxon>
        <taxon>Agaricales</taxon>
        <taxon>Agaricineae</taxon>
        <taxon>Strophariaceae</taxon>
        <taxon>Hypholoma</taxon>
    </lineage>
</organism>
<reference evidence="2" key="1">
    <citation type="submission" date="2014-04" db="EMBL/GenBank/DDBJ databases">
        <title>Evolutionary Origins and Diversification of the Mycorrhizal Mutualists.</title>
        <authorList>
            <consortium name="DOE Joint Genome Institute"/>
            <consortium name="Mycorrhizal Genomics Consortium"/>
            <person name="Kohler A."/>
            <person name="Kuo A."/>
            <person name="Nagy L.G."/>
            <person name="Floudas D."/>
            <person name="Copeland A."/>
            <person name="Barry K.W."/>
            <person name="Cichocki N."/>
            <person name="Veneault-Fourrey C."/>
            <person name="LaButti K."/>
            <person name="Lindquist E.A."/>
            <person name="Lipzen A."/>
            <person name="Lundell T."/>
            <person name="Morin E."/>
            <person name="Murat C."/>
            <person name="Riley R."/>
            <person name="Ohm R."/>
            <person name="Sun H."/>
            <person name="Tunlid A."/>
            <person name="Henrissat B."/>
            <person name="Grigoriev I.V."/>
            <person name="Hibbett D.S."/>
            <person name="Martin F."/>
        </authorList>
    </citation>
    <scope>NUCLEOTIDE SEQUENCE [LARGE SCALE GENOMIC DNA]</scope>
    <source>
        <strain evidence="2">FD-334 SS-4</strain>
    </source>
</reference>
<dbReference type="AlphaFoldDB" id="A0A0D2P6J3"/>
<gene>
    <name evidence="1" type="ORF">HYPSUDRAFT_278556</name>
</gene>
<proteinExistence type="predicted"/>
<dbReference type="Proteomes" id="UP000054270">
    <property type="component" value="Unassembled WGS sequence"/>
</dbReference>
<accession>A0A0D2P6J3</accession>
<sequence length="166" mass="18122">MYSPATFQDSSISPHCLIAAGAPPPIARVRGMRITLEFPLCLNTPLTDAGHDAGHPFCPSRPSPPQCWGLHDIPSEPPPAFGDVAMRPVSDSKRACVLRAEFTPQLGDVGMSLADGTRSVRHQDIAQVRFVCLLYALRHWAAVIRIYLDELPGILALRAAQEYLLI</sequence>
<name>A0A0D2P6J3_HYPSF</name>
<dbReference type="EMBL" id="KN817527">
    <property type="protein sequence ID" value="KJA26559.1"/>
    <property type="molecule type" value="Genomic_DNA"/>
</dbReference>
<protein>
    <submittedName>
        <fullName evidence="1">Uncharacterized protein</fullName>
    </submittedName>
</protein>
<keyword evidence="2" id="KW-1185">Reference proteome</keyword>